<dbReference type="InterPro" id="IPR011701">
    <property type="entry name" value="MFS"/>
</dbReference>
<evidence type="ECO:0000256" key="5">
    <source>
        <dbReference type="ARBA" id="ARBA00022692"/>
    </source>
</evidence>
<feature type="transmembrane region" description="Helical" evidence="8">
    <location>
        <begin position="365"/>
        <end position="387"/>
    </location>
</feature>
<dbReference type="GO" id="GO:0042910">
    <property type="term" value="F:xenobiotic transmembrane transporter activity"/>
    <property type="evidence" value="ECO:0007669"/>
    <property type="project" value="InterPro"/>
</dbReference>
<evidence type="ECO:0000256" key="8">
    <source>
        <dbReference type="RuleBase" id="RU365088"/>
    </source>
</evidence>
<feature type="transmembrane region" description="Helical" evidence="8">
    <location>
        <begin position="134"/>
        <end position="153"/>
    </location>
</feature>
<evidence type="ECO:0000259" key="9">
    <source>
        <dbReference type="PROSITE" id="PS50850"/>
    </source>
</evidence>
<dbReference type="OrthoDB" id="9814303at2"/>
<dbReference type="PROSITE" id="PS50850">
    <property type="entry name" value="MFS"/>
    <property type="match status" value="1"/>
</dbReference>
<gene>
    <name evidence="10" type="ORF">ZRA01_37480</name>
</gene>
<evidence type="ECO:0000256" key="7">
    <source>
        <dbReference type="ARBA" id="ARBA00023136"/>
    </source>
</evidence>
<dbReference type="Pfam" id="PF07690">
    <property type="entry name" value="MFS_1"/>
    <property type="match status" value="1"/>
</dbReference>
<feature type="transmembrane region" description="Helical" evidence="8">
    <location>
        <begin position="210"/>
        <end position="236"/>
    </location>
</feature>
<feature type="transmembrane region" description="Helical" evidence="8">
    <location>
        <begin position="72"/>
        <end position="93"/>
    </location>
</feature>
<organism evidence="10 11">
    <name type="scientific">Zoogloea ramigera</name>
    <dbReference type="NCBI Taxonomy" id="350"/>
    <lineage>
        <taxon>Bacteria</taxon>
        <taxon>Pseudomonadati</taxon>
        <taxon>Pseudomonadota</taxon>
        <taxon>Betaproteobacteria</taxon>
        <taxon>Rhodocyclales</taxon>
        <taxon>Zoogloeaceae</taxon>
        <taxon>Zoogloea</taxon>
    </lineage>
</organism>
<feature type="transmembrane region" description="Helical" evidence="8">
    <location>
        <begin position="42"/>
        <end position="60"/>
    </location>
</feature>
<protein>
    <recommendedName>
        <fullName evidence="8">Bcr/CflA family efflux transporter</fullName>
    </recommendedName>
</protein>
<comment type="subcellular location">
    <subcellularLocation>
        <location evidence="8">Cell inner membrane</location>
        <topology evidence="8">Multi-pass membrane protein</topology>
    </subcellularLocation>
    <subcellularLocation>
        <location evidence="1">Cell membrane</location>
        <topology evidence="1">Multi-pass membrane protein</topology>
    </subcellularLocation>
</comment>
<feature type="transmembrane region" description="Helical" evidence="8">
    <location>
        <begin position="248"/>
        <end position="268"/>
    </location>
</feature>
<evidence type="ECO:0000313" key="11">
    <source>
        <dbReference type="Proteomes" id="UP000318422"/>
    </source>
</evidence>
<comment type="caution">
    <text evidence="8">Lacks conserved residue(s) required for the propagation of feature annotation.</text>
</comment>
<accession>A0A4Y4CXK2</accession>
<feature type="domain" description="Major facilitator superfamily (MFS) profile" evidence="9">
    <location>
        <begin position="6"/>
        <end position="393"/>
    </location>
</feature>
<comment type="similarity">
    <text evidence="2 8">Belongs to the major facilitator superfamily. Bcr/CmlA family.</text>
</comment>
<feature type="transmembrane region" description="Helical" evidence="8">
    <location>
        <begin position="288"/>
        <end position="314"/>
    </location>
</feature>
<dbReference type="Proteomes" id="UP000318422">
    <property type="component" value="Unassembled WGS sequence"/>
</dbReference>
<keyword evidence="6 8" id="KW-1133">Transmembrane helix</keyword>
<dbReference type="RefSeq" id="WP_141354977.1">
    <property type="nucleotide sequence ID" value="NZ_BJNV01000110.1"/>
</dbReference>
<comment type="caution">
    <text evidence="10">The sequence shown here is derived from an EMBL/GenBank/DDBJ whole genome shotgun (WGS) entry which is preliminary data.</text>
</comment>
<keyword evidence="8" id="KW-0997">Cell inner membrane</keyword>
<evidence type="ECO:0000256" key="6">
    <source>
        <dbReference type="ARBA" id="ARBA00022989"/>
    </source>
</evidence>
<keyword evidence="5 8" id="KW-0812">Transmembrane</keyword>
<dbReference type="GO" id="GO:0005886">
    <property type="term" value="C:plasma membrane"/>
    <property type="evidence" value="ECO:0007669"/>
    <property type="project" value="UniProtKB-SubCell"/>
</dbReference>
<dbReference type="SUPFAM" id="SSF103473">
    <property type="entry name" value="MFS general substrate transporter"/>
    <property type="match status" value="1"/>
</dbReference>
<feature type="transmembrane region" description="Helical" evidence="8">
    <location>
        <begin position="334"/>
        <end position="359"/>
    </location>
</feature>
<proteinExistence type="inferred from homology"/>
<evidence type="ECO:0000256" key="1">
    <source>
        <dbReference type="ARBA" id="ARBA00004651"/>
    </source>
</evidence>
<dbReference type="NCBIfam" id="TIGR00710">
    <property type="entry name" value="efflux_Bcr_CflA"/>
    <property type="match status" value="1"/>
</dbReference>
<evidence type="ECO:0000313" key="10">
    <source>
        <dbReference type="EMBL" id="GEC97675.1"/>
    </source>
</evidence>
<keyword evidence="3 8" id="KW-0813">Transport</keyword>
<dbReference type="CDD" id="cd17320">
    <property type="entry name" value="MFS_MdfA_MDR_like"/>
    <property type="match status" value="1"/>
</dbReference>
<dbReference type="EMBL" id="BJNV01000110">
    <property type="protein sequence ID" value="GEC97675.1"/>
    <property type="molecule type" value="Genomic_DNA"/>
</dbReference>
<sequence>MTPPLVILILSLLLGMQPLTSDLYLPALPALTDSLGTTLPRAQLSLTALLLAFGVSQLVWGPVSDRYGRRPVLLAGLAGYVLAALGSALAGSIEALVVWRALQGACMGAGTVCARAIVRDYFSPTEGARAMSKGLTGLGFSACLGPLVGGLIAEGLGWRATLAMLVVLGAIILFVVARYFQETLPVRDANALRPRVLARTAGGILGNGDFWAFALLSACSFGGLFCFLSASSYVFIRILGVAPRYYGVVLLVMMIFYIKGTVLCRYLILHGGVVRALRIGGLFSLCGGGLMAGLALAGVSNVWAILIPACIFNVGHGINQPCGQSGAVAPFPKVAGAASALSGCLMMLVAFASGSLVGALMDGTALPMVLGVGGWSVAVAAVAWGWVPRLGRA</sequence>
<dbReference type="GO" id="GO:1990961">
    <property type="term" value="P:xenobiotic detoxification by transmembrane export across the plasma membrane"/>
    <property type="evidence" value="ECO:0007669"/>
    <property type="project" value="InterPro"/>
</dbReference>
<evidence type="ECO:0000256" key="3">
    <source>
        <dbReference type="ARBA" id="ARBA00022448"/>
    </source>
</evidence>
<dbReference type="PANTHER" id="PTHR23502">
    <property type="entry name" value="MAJOR FACILITATOR SUPERFAMILY"/>
    <property type="match status" value="1"/>
</dbReference>
<dbReference type="Gene3D" id="1.20.1720.10">
    <property type="entry name" value="Multidrug resistance protein D"/>
    <property type="match status" value="1"/>
</dbReference>
<dbReference type="InterPro" id="IPR004812">
    <property type="entry name" value="Efflux_drug-R_Bcr/CmlA"/>
</dbReference>
<dbReference type="AlphaFoldDB" id="A0A4Y4CXK2"/>
<reference evidence="10 11" key="1">
    <citation type="submission" date="2019-06" db="EMBL/GenBank/DDBJ databases">
        <title>Whole genome shotgun sequence of Zoogloea ramigera NBRC 15342.</title>
        <authorList>
            <person name="Hosoyama A."/>
            <person name="Uohara A."/>
            <person name="Ohji S."/>
            <person name="Ichikawa N."/>
        </authorList>
    </citation>
    <scope>NUCLEOTIDE SEQUENCE [LARGE SCALE GENOMIC DNA]</scope>
    <source>
        <strain evidence="10 11">NBRC 15342</strain>
    </source>
</reference>
<dbReference type="PANTHER" id="PTHR23502:SF132">
    <property type="entry name" value="POLYAMINE TRANSPORTER 2-RELATED"/>
    <property type="match status" value="1"/>
</dbReference>
<keyword evidence="4" id="KW-1003">Cell membrane</keyword>
<dbReference type="InterPro" id="IPR036259">
    <property type="entry name" value="MFS_trans_sf"/>
</dbReference>
<keyword evidence="7 8" id="KW-0472">Membrane</keyword>
<keyword evidence="11" id="KW-1185">Reference proteome</keyword>
<evidence type="ECO:0000256" key="4">
    <source>
        <dbReference type="ARBA" id="ARBA00022475"/>
    </source>
</evidence>
<evidence type="ECO:0000256" key="2">
    <source>
        <dbReference type="ARBA" id="ARBA00006236"/>
    </source>
</evidence>
<dbReference type="InterPro" id="IPR020846">
    <property type="entry name" value="MFS_dom"/>
</dbReference>
<feature type="transmembrane region" description="Helical" evidence="8">
    <location>
        <begin position="160"/>
        <end position="180"/>
    </location>
</feature>
<name>A0A4Y4CXK2_ZOORA</name>